<evidence type="ECO:0000256" key="1">
    <source>
        <dbReference type="SAM" id="MobiDB-lite"/>
    </source>
</evidence>
<dbReference type="RefSeq" id="WP_343780640.1">
    <property type="nucleotide sequence ID" value="NZ_BAAADQ010000016.1"/>
</dbReference>
<dbReference type="EMBL" id="JBEDNW010000005">
    <property type="protein sequence ID" value="MEZ3167745.1"/>
    <property type="molecule type" value="Genomic_DNA"/>
</dbReference>
<comment type="caution">
    <text evidence="2">The sequence shown here is derived from an EMBL/GenBank/DDBJ whole genome shotgun (WGS) entry which is preliminary data.</text>
</comment>
<dbReference type="Pfam" id="PF04307">
    <property type="entry name" value="YdjM"/>
    <property type="match status" value="1"/>
</dbReference>
<organism evidence="2 4">
    <name type="scientific">Halorubrum ejinorense</name>
    <dbReference type="NCBI Taxonomy" id="425309"/>
    <lineage>
        <taxon>Archaea</taxon>
        <taxon>Methanobacteriati</taxon>
        <taxon>Methanobacteriota</taxon>
        <taxon>Stenosarchaea group</taxon>
        <taxon>Halobacteria</taxon>
        <taxon>Halobacteriales</taxon>
        <taxon>Haloferacaceae</taxon>
        <taxon>Halorubrum</taxon>
    </lineage>
</organism>
<evidence type="ECO:0000313" key="3">
    <source>
        <dbReference type="EMBL" id="MEZ3167745.1"/>
    </source>
</evidence>
<reference evidence="2" key="1">
    <citation type="journal article" date="2014" name="Int. J. Syst. Evol. Microbiol.">
        <title>Complete genome sequence of Corynebacterium casei LMG S-19264T (=DSM 44701T), isolated from a smear-ripened cheese.</title>
        <authorList>
            <consortium name="US DOE Joint Genome Institute (JGI-PGF)"/>
            <person name="Walter F."/>
            <person name="Albersmeier A."/>
            <person name="Kalinowski J."/>
            <person name="Ruckert C."/>
        </authorList>
    </citation>
    <scope>NUCLEOTIDE SEQUENCE</scope>
    <source>
        <strain evidence="2">JCM 14265</strain>
    </source>
</reference>
<evidence type="ECO:0000313" key="5">
    <source>
        <dbReference type="Proteomes" id="UP001567571"/>
    </source>
</evidence>
<dbReference type="InterPro" id="IPR007404">
    <property type="entry name" value="YdjM-like"/>
</dbReference>
<sequence length="225" mass="24569">MPSTVVHAGFALLLAAALLRDDLDRRVLAVLLIVVVLPEVDSFLGPIMPGAHRTVGHNFVIPAVAASALYYDTRVRGRSLVRDRLSDRWVAVAWAAIFVHVFAHISLDWTHLDGVNALWPLRDRFFHLGGEAFYSTADGFVQTFVDVRIDPETGTRTVDAGAGGTSESVHVSNPVQPRDPDVEIEEPVERRFPVANGGRRLYLIGLGLFALVARRLQGDGPTSGE</sequence>
<evidence type="ECO:0000313" key="2">
    <source>
        <dbReference type="EMBL" id="GAA0554109.1"/>
    </source>
</evidence>
<dbReference type="Proteomes" id="UP001567571">
    <property type="component" value="Unassembled WGS sequence"/>
</dbReference>
<dbReference type="Proteomes" id="UP001501425">
    <property type="component" value="Unassembled WGS sequence"/>
</dbReference>
<feature type="region of interest" description="Disordered" evidence="1">
    <location>
        <begin position="156"/>
        <end position="180"/>
    </location>
</feature>
<keyword evidence="3" id="KW-0378">Hydrolase</keyword>
<gene>
    <name evidence="3" type="ORF">ABNG02_10475</name>
    <name evidence="2" type="ORF">GCM10008994_31420</name>
</gene>
<protein>
    <submittedName>
        <fullName evidence="3">Metal-dependent hydrolase</fullName>
    </submittedName>
</protein>
<name>A0AAV3SVD6_9EURY</name>
<dbReference type="GO" id="GO:0016787">
    <property type="term" value="F:hydrolase activity"/>
    <property type="evidence" value="ECO:0007669"/>
    <property type="project" value="UniProtKB-KW"/>
</dbReference>
<keyword evidence="5" id="KW-1185">Reference proteome</keyword>
<evidence type="ECO:0000313" key="4">
    <source>
        <dbReference type="Proteomes" id="UP001501425"/>
    </source>
</evidence>
<dbReference type="AlphaFoldDB" id="A0AAV3SVD6"/>
<reference evidence="3 5" key="3">
    <citation type="submission" date="2024-06" db="EMBL/GenBank/DDBJ databases">
        <title>Halorubrum miltondacostae sp. nov., a potential PHA producer isolated from an inland solar saltern in Rio Maior, Portugal.</title>
        <authorList>
            <person name="Albuquerque L."/>
            <person name="Viver T."/>
            <person name="Barroso C."/>
            <person name="Claudino R."/>
            <person name="Galvan M."/>
            <person name="Simoes G."/>
            <person name="Lobo Da Cunha A."/>
            <person name="Egas C."/>
        </authorList>
    </citation>
    <scope>NUCLEOTIDE SEQUENCE [LARGE SCALE GENOMIC DNA]</scope>
    <source>
        <strain evidence="3 5">DSM 18646</strain>
    </source>
</reference>
<feature type="compositionally biased region" description="Polar residues" evidence="1">
    <location>
        <begin position="165"/>
        <end position="175"/>
    </location>
</feature>
<reference evidence="2" key="2">
    <citation type="submission" date="2023-12" db="EMBL/GenBank/DDBJ databases">
        <authorList>
            <person name="Sun Q."/>
            <person name="Inoue M."/>
        </authorList>
    </citation>
    <scope>NUCLEOTIDE SEQUENCE</scope>
    <source>
        <strain evidence="2">JCM 14265</strain>
    </source>
</reference>
<dbReference type="EMBL" id="BAAADQ010000016">
    <property type="protein sequence ID" value="GAA0554109.1"/>
    <property type="molecule type" value="Genomic_DNA"/>
</dbReference>
<accession>A0AAV3SVD6</accession>
<proteinExistence type="predicted"/>